<gene>
    <name evidence="1" type="ORF">DAT39_020724</name>
</gene>
<organism evidence="1 2">
    <name type="scientific">Clarias magur</name>
    <name type="common">Asian catfish</name>
    <name type="synonym">Macropteronotus magur</name>
    <dbReference type="NCBI Taxonomy" id="1594786"/>
    <lineage>
        <taxon>Eukaryota</taxon>
        <taxon>Metazoa</taxon>
        <taxon>Chordata</taxon>
        <taxon>Craniata</taxon>
        <taxon>Vertebrata</taxon>
        <taxon>Euteleostomi</taxon>
        <taxon>Actinopterygii</taxon>
        <taxon>Neopterygii</taxon>
        <taxon>Teleostei</taxon>
        <taxon>Ostariophysi</taxon>
        <taxon>Siluriformes</taxon>
        <taxon>Clariidae</taxon>
        <taxon>Clarias</taxon>
    </lineage>
</organism>
<dbReference type="AlphaFoldDB" id="A0A8J4U531"/>
<accession>A0A8J4U531</accession>
<dbReference type="Proteomes" id="UP000727407">
    <property type="component" value="Unassembled WGS sequence"/>
</dbReference>
<name>A0A8J4U531_CLAMG</name>
<comment type="caution">
    <text evidence="1">The sequence shown here is derived from an EMBL/GenBank/DDBJ whole genome shotgun (WGS) entry which is preliminary data.</text>
</comment>
<dbReference type="EMBL" id="QNUK01000793">
    <property type="protein sequence ID" value="KAF5889582.1"/>
    <property type="molecule type" value="Genomic_DNA"/>
</dbReference>
<evidence type="ECO:0000313" key="1">
    <source>
        <dbReference type="EMBL" id="KAF5889582.1"/>
    </source>
</evidence>
<protein>
    <submittedName>
        <fullName evidence="1">Uncharacterized protein</fullName>
    </submittedName>
</protein>
<sequence>MLLRPEWYRAWTLLYNWSCKVNLLNKPLKRNQGFTPRKAEATGIDSSLFSCLHMCTGKALRHKPRPRDVDRNEPCCVWREDLLSSLFRDSSVFRSRRKRPGSLDRLLLKPVISLLHSGSTLAEFKAPSEGGH</sequence>
<keyword evidence="2" id="KW-1185">Reference proteome</keyword>
<proteinExistence type="predicted"/>
<reference evidence="1" key="1">
    <citation type="submission" date="2020-07" db="EMBL/GenBank/DDBJ databases">
        <title>Clarias magur genome sequencing, assembly and annotation.</title>
        <authorList>
            <person name="Kushwaha B."/>
            <person name="Kumar R."/>
            <person name="Das P."/>
            <person name="Joshi C.G."/>
            <person name="Kumar D."/>
            <person name="Nagpure N.S."/>
            <person name="Pandey M."/>
            <person name="Agarwal S."/>
            <person name="Srivastava S."/>
            <person name="Singh M."/>
            <person name="Sahoo L."/>
            <person name="Jayasankar P."/>
            <person name="Meher P.K."/>
            <person name="Koringa P.G."/>
            <person name="Iquebal M.A."/>
            <person name="Das S.P."/>
            <person name="Bit A."/>
            <person name="Patnaik S."/>
            <person name="Patel N."/>
            <person name="Shah T.M."/>
            <person name="Hinsu A."/>
            <person name="Jena J.K."/>
        </authorList>
    </citation>
    <scope>NUCLEOTIDE SEQUENCE</scope>
    <source>
        <strain evidence="1">CIFAMagur01</strain>
        <tissue evidence="1">Testis</tissue>
    </source>
</reference>
<evidence type="ECO:0000313" key="2">
    <source>
        <dbReference type="Proteomes" id="UP000727407"/>
    </source>
</evidence>